<dbReference type="HOGENOM" id="CLU_032032_0_0_0"/>
<dbReference type="AlphaFoldDB" id="U7UV30"/>
<dbReference type="Proteomes" id="UP000017081">
    <property type="component" value="Unassembled WGS sequence"/>
</dbReference>
<dbReference type="STRING" id="1319815.HMPREF0202_03002"/>
<dbReference type="RefSeq" id="WP_023052517.1">
    <property type="nucleotide sequence ID" value="NZ_KI518189.1"/>
</dbReference>
<evidence type="ECO:0000313" key="2">
    <source>
        <dbReference type="Proteomes" id="UP000017081"/>
    </source>
</evidence>
<organism evidence="1 2">
    <name type="scientific">Cetobacterium somerae ATCC BAA-474</name>
    <dbReference type="NCBI Taxonomy" id="1319815"/>
    <lineage>
        <taxon>Bacteria</taxon>
        <taxon>Fusobacteriati</taxon>
        <taxon>Fusobacteriota</taxon>
        <taxon>Fusobacteriia</taxon>
        <taxon>Fusobacteriales</taxon>
        <taxon>Fusobacteriaceae</taxon>
        <taxon>Cetobacterium</taxon>
    </lineage>
</organism>
<accession>U7UV30</accession>
<reference evidence="1 2" key="1">
    <citation type="submission" date="2013-08" db="EMBL/GenBank/DDBJ databases">
        <authorList>
            <person name="Weinstock G."/>
            <person name="Sodergren E."/>
            <person name="Wylie T."/>
            <person name="Fulton L."/>
            <person name="Fulton R."/>
            <person name="Fronick C."/>
            <person name="O'Laughlin M."/>
            <person name="Godfrey J."/>
            <person name="Miner T."/>
            <person name="Herter B."/>
            <person name="Appelbaum E."/>
            <person name="Cordes M."/>
            <person name="Lek S."/>
            <person name="Wollam A."/>
            <person name="Pepin K.H."/>
            <person name="Palsikar V.B."/>
            <person name="Mitreva M."/>
            <person name="Wilson R.K."/>
        </authorList>
    </citation>
    <scope>NUCLEOTIDE SEQUENCE [LARGE SCALE GENOMIC DNA]</scope>
    <source>
        <strain evidence="1 2">ATCC BAA-474</strain>
    </source>
</reference>
<dbReference type="EMBL" id="AXZF01000207">
    <property type="protein sequence ID" value="ERT62764.1"/>
    <property type="molecule type" value="Genomic_DNA"/>
</dbReference>
<protein>
    <recommendedName>
        <fullName evidence="3">Initiator Rep protein domain-containing protein</fullName>
    </recommendedName>
</protein>
<proteinExistence type="predicted"/>
<gene>
    <name evidence="1" type="ORF">HMPREF0202_03002</name>
</gene>
<sequence length="412" mass="48826">MKIVKKKSNNLDFQEIIDTPETEIVEENITLDESFIKNRALIRMDMNIIQYPIFSKNTKRKTNQIVKYYFNNNRDTYITVTPASGYHIPGEMEEKVFIVLMKIMKDKGMPQKFWVTLSELKKELGLNTNRANELIKKSLLRIANTFYSFKNTMYFNELKSVLKEEITRSIFELDIVSLERKENAEIKAQINDKRIKEIYQIKISDFFYKNILAKGYLVYDAAVLLDIESSTARTIYMLIEKLRFNEVYLKIDVMYLIKRIPLKYDKSNIGRTVKTLIKSFQELKDKDLIKNFVLEKEGTWENAEVEVFFYDFTVQDKQQRFFDDLNEFRHLSQSQLLVSHTENKDLQDDNTEKLKEFIVVTPEMIEEVLKLMPIKARSLKTMPKTIKDAIENYGLEKVQKVAVYMKKIKLIK</sequence>
<comment type="caution">
    <text evidence="1">The sequence shown here is derived from an EMBL/GenBank/DDBJ whole genome shotgun (WGS) entry which is preliminary data.</text>
</comment>
<evidence type="ECO:0008006" key="3">
    <source>
        <dbReference type="Google" id="ProtNLM"/>
    </source>
</evidence>
<evidence type="ECO:0000313" key="1">
    <source>
        <dbReference type="EMBL" id="ERT62764.1"/>
    </source>
</evidence>
<name>U7UV30_9FUSO</name>
<keyword evidence="2" id="KW-1185">Reference proteome</keyword>